<reference evidence="3" key="1">
    <citation type="submission" date="2020-08" db="EMBL/GenBank/DDBJ databases">
        <title>Multicomponent nature underlies the extraordinary mechanical properties of spider dragline silk.</title>
        <authorList>
            <person name="Kono N."/>
            <person name="Nakamura H."/>
            <person name="Mori M."/>
            <person name="Yoshida Y."/>
            <person name="Ohtoshi R."/>
            <person name="Malay A.D."/>
            <person name="Moran D.A.P."/>
            <person name="Tomita M."/>
            <person name="Numata K."/>
            <person name="Arakawa K."/>
        </authorList>
    </citation>
    <scope>NUCLEOTIDE SEQUENCE</scope>
</reference>
<keyword evidence="1" id="KW-0472">Membrane</keyword>
<keyword evidence="4" id="KW-1185">Reference proteome</keyword>
<comment type="caution">
    <text evidence="3">The sequence shown here is derived from an EMBL/GenBank/DDBJ whole genome shotgun (WGS) entry which is preliminary data.</text>
</comment>
<feature type="chain" id="PRO_5036485472" description="Gustatory receptor" evidence="2">
    <location>
        <begin position="22"/>
        <end position="246"/>
    </location>
</feature>
<dbReference type="EMBL" id="BMAW01118563">
    <property type="protein sequence ID" value="GFT80513.1"/>
    <property type="molecule type" value="Genomic_DNA"/>
</dbReference>
<feature type="signal peptide" evidence="2">
    <location>
        <begin position="1"/>
        <end position="21"/>
    </location>
</feature>
<feature type="transmembrane region" description="Helical" evidence="1">
    <location>
        <begin position="227"/>
        <end position="245"/>
    </location>
</feature>
<protein>
    <recommendedName>
        <fullName evidence="5">Gustatory receptor</fullName>
    </recommendedName>
</protein>
<dbReference type="AlphaFoldDB" id="A0A8X6U6X6"/>
<keyword evidence="2" id="KW-0732">Signal</keyword>
<accession>A0A8X6U6X6</accession>
<organism evidence="3 4">
    <name type="scientific">Nephila pilipes</name>
    <name type="common">Giant wood spider</name>
    <name type="synonym">Nephila maculata</name>
    <dbReference type="NCBI Taxonomy" id="299642"/>
    <lineage>
        <taxon>Eukaryota</taxon>
        <taxon>Metazoa</taxon>
        <taxon>Ecdysozoa</taxon>
        <taxon>Arthropoda</taxon>
        <taxon>Chelicerata</taxon>
        <taxon>Arachnida</taxon>
        <taxon>Araneae</taxon>
        <taxon>Araneomorphae</taxon>
        <taxon>Entelegynae</taxon>
        <taxon>Araneoidea</taxon>
        <taxon>Nephilidae</taxon>
        <taxon>Nephila</taxon>
    </lineage>
</organism>
<proteinExistence type="predicted"/>
<sequence length="246" mass="27990">MNCIIPIILALIVSNLTPTNSNDAGIWSFGYIFQDEIYARIVSFVGEFVYYTVIMQNPCLFALSMFIIIQRFGLILLRFNNSLKNLNLDIIYVKYNEIAKDYIAIEEKLELLKDTLSGSLFVILLSSFFNLYTSASTGLQFKIPPQSLVELTCTTFTGVVIIFSLTVCSSRIPEYILEIKKTIGSIIDKHQFSNLYEQKGMTVLKRIEKKKTIFLSAGDIFEFKRSFLFSAFGTAFTYGLILVNLK</sequence>
<name>A0A8X6U6X6_NEPPI</name>
<dbReference type="Proteomes" id="UP000887013">
    <property type="component" value="Unassembled WGS sequence"/>
</dbReference>
<keyword evidence="1" id="KW-0812">Transmembrane</keyword>
<gene>
    <name evidence="3" type="primary">AVEN_56834_1</name>
    <name evidence="3" type="ORF">NPIL_242691</name>
</gene>
<evidence type="ECO:0008006" key="5">
    <source>
        <dbReference type="Google" id="ProtNLM"/>
    </source>
</evidence>
<evidence type="ECO:0000313" key="3">
    <source>
        <dbReference type="EMBL" id="GFT80513.1"/>
    </source>
</evidence>
<evidence type="ECO:0000256" key="2">
    <source>
        <dbReference type="SAM" id="SignalP"/>
    </source>
</evidence>
<keyword evidence="1" id="KW-1133">Transmembrane helix</keyword>
<dbReference type="OrthoDB" id="6430967at2759"/>
<evidence type="ECO:0000313" key="4">
    <source>
        <dbReference type="Proteomes" id="UP000887013"/>
    </source>
</evidence>
<evidence type="ECO:0000256" key="1">
    <source>
        <dbReference type="SAM" id="Phobius"/>
    </source>
</evidence>